<protein>
    <submittedName>
        <fullName evidence="1">Pyrimidine dimer DNA glycosylase</fullName>
    </submittedName>
</protein>
<dbReference type="Pfam" id="PF03013">
    <property type="entry name" value="Pyr_excise"/>
    <property type="match status" value="1"/>
</dbReference>
<dbReference type="eggNOG" id="ENOG503195F">
    <property type="taxonomic scope" value="Bacteria"/>
</dbReference>
<evidence type="ECO:0000313" key="2">
    <source>
        <dbReference type="Proteomes" id="UP000001296"/>
    </source>
</evidence>
<dbReference type="HOGENOM" id="CLU_120482_0_0_12"/>
<accession>E0RSX7</accession>
<dbReference type="Proteomes" id="UP000001296">
    <property type="component" value="Chromosome"/>
</dbReference>
<dbReference type="EMBL" id="CP001698">
    <property type="protein sequence ID" value="ADN02114.1"/>
    <property type="molecule type" value="Genomic_DNA"/>
</dbReference>
<reference key="1">
    <citation type="submission" date="2009-08" db="EMBL/GenBank/DDBJ databases">
        <title>The genome sequence of Spirochaeta thermophila DSM6192.</title>
        <authorList>
            <person name="Angelov A."/>
            <person name="Mientus M."/>
            <person name="Wittenberg S."/>
            <person name="Lehmann R."/>
            <person name="Liesegang H."/>
            <person name="Daniel R."/>
            <person name="Liebl W."/>
        </authorList>
    </citation>
    <scope>NUCLEOTIDE SEQUENCE</scope>
    <source>
        <strain>DSM 6192</strain>
    </source>
</reference>
<gene>
    <name evidence="1" type="ordered locus">STHERM_c11730</name>
</gene>
<dbReference type="RefSeq" id="WP_013313955.1">
    <property type="nucleotide sequence ID" value="NC_014484.1"/>
</dbReference>
<name>E0RSX7_WINT6</name>
<evidence type="ECO:0000313" key="1">
    <source>
        <dbReference type="EMBL" id="ADN02114.1"/>
    </source>
</evidence>
<reference evidence="1 2" key="2">
    <citation type="journal article" date="2010" name="J. Bacteriol.">
        <title>Genome sequence of the polysaccharide-degrading, thermophilic anaerobe Spirochaeta thermophila DSM 6192.</title>
        <authorList>
            <person name="Angelov A."/>
            <person name="Liebl S."/>
            <person name="Ballschmiter M."/>
            <person name="Bomeke M."/>
            <person name="Lehmann R."/>
            <person name="Liesegang H."/>
            <person name="Daniel R."/>
            <person name="Liebl W."/>
        </authorList>
    </citation>
    <scope>NUCLEOTIDE SEQUENCE [LARGE SCALE GENOMIC DNA]</scope>
    <source>
        <strain evidence="2">ATCC 49972 / DSM 6192 / RI 19.B1</strain>
    </source>
</reference>
<dbReference type="KEGG" id="sta:STHERM_c11730"/>
<sequence length="143" mass="16789">MRLWSLHPKYLDSKGLVAVWREGLLAKAVLEGKTRGYRSHPQLRRFRAQEDPVAAIDAYLHAVLEEARRRGYHFDETKLSPHAPVKPIEVSVGQLRYEWRHLLFKLKRRDPARFQRLCTLEDPDPHPLMRVVPGDIEAWEVVH</sequence>
<proteinExistence type="predicted"/>
<dbReference type="PaxDb" id="665571-STHERM_c11730"/>
<organism evidence="1 2">
    <name type="scientific">Winmispira thermophila (strain ATCC 49972 / DSM 6192 / RI 19.B1)</name>
    <name type="common">Spirochaeta thermophila</name>
    <dbReference type="NCBI Taxonomy" id="665571"/>
    <lineage>
        <taxon>Bacteria</taxon>
        <taxon>Pseudomonadati</taxon>
        <taxon>Spirochaetota</taxon>
        <taxon>Spirochaetia</taxon>
        <taxon>Winmispirales</taxon>
        <taxon>Winmispiraceae</taxon>
        <taxon>Winmispira</taxon>
    </lineage>
</organism>
<dbReference type="InterPro" id="IPR004260">
    <property type="entry name" value="Pyr-dimer_DNA_glycosylase"/>
</dbReference>
<dbReference type="AlphaFoldDB" id="E0RSX7"/>